<comment type="subcellular location">
    <subcellularLocation>
        <location evidence="1">Plastid</location>
    </subcellularLocation>
</comment>
<dbReference type="Pfam" id="PF04755">
    <property type="entry name" value="PAP_fibrillin"/>
    <property type="match status" value="1"/>
</dbReference>
<gene>
    <name evidence="5" type="ORF">DBRI00130_LOCUS38479</name>
</gene>
<evidence type="ECO:0000256" key="3">
    <source>
        <dbReference type="SAM" id="SignalP"/>
    </source>
</evidence>
<feature type="chain" id="PRO_5031136749" description="Plastid lipid-associated protein/fibrillin conserved domain-containing protein" evidence="3">
    <location>
        <begin position="20"/>
        <end position="246"/>
    </location>
</feature>
<reference evidence="5" key="1">
    <citation type="submission" date="2021-01" db="EMBL/GenBank/DDBJ databases">
        <authorList>
            <person name="Corre E."/>
            <person name="Pelletier E."/>
            <person name="Niang G."/>
            <person name="Scheremetjew M."/>
            <person name="Finn R."/>
            <person name="Kale V."/>
            <person name="Holt S."/>
            <person name="Cochrane G."/>
            <person name="Meng A."/>
            <person name="Brown T."/>
            <person name="Cohen L."/>
        </authorList>
    </citation>
    <scope>NUCLEOTIDE SEQUENCE</scope>
    <source>
        <strain evidence="5">GSO104</strain>
    </source>
</reference>
<dbReference type="PANTHER" id="PTHR31906">
    <property type="entry name" value="PLASTID-LIPID-ASSOCIATED PROTEIN 4, CHLOROPLASTIC-RELATED"/>
    <property type="match status" value="1"/>
</dbReference>
<evidence type="ECO:0000313" key="5">
    <source>
        <dbReference type="EMBL" id="CAE4653270.1"/>
    </source>
</evidence>
<feature type="domain" description="Plastid lipid-associated protein/fibrillin conserved" evidence="4">
    <location>
        <begin position="73"/>
        <end position="198"/>
    </location>
</feature>
<evidence type="ECO:0000259" key="4">
    <source>
        <dbReference type="Pfam" id="PF04755"/>
    </source>
</evidence>
<dbReference type="EMBL" id="HBNS01052448">
    <property type="protein sequence ID" value="CAE4653270.1"/>
    <property type="molecule type" value="Transcribed_RNA"/>
</dbReference>
<feature type="signal peptide" evidence="3">
    <location>
        <begin position="1"/>
        <end position="19"/>
    </location>
</feature>
<evidence type="ECO:0000256" key="1">
    <source>
        <dbReference type="ARBA" id="ARBA00004474"/>
    </source>
</evidence>
<keyword evidence="2" id="KW-0934">Plastid</keyword>
<sequence>MANKLQTILLLLTCASALSFHVPTTTNKKRSYSPILSSRDRVTTSNTPLNAFFFRSSSETKQDAAAAAAKAKELKDSIRQLSKGTSNGIAAPESTRDEIATLCKELEKMNKVKNIASSTKMDGSWNLVYTTNEGSSAGKLGPFTGEVEQAIRILGREENPEYINYVRLGGGLVEGALGASWDVLSNNKWLVKFETLQFRILGIKVVEKELSAQGVWRMEYLDDDFRILYAAGGVNVPKENVYILSK</sequence>
<proteinExistence type="predicted"/>
<dbReference type="AlphaFoldDB" id="A0A7S4SQZ3"/>
<evidence type="ECO:0000256" key="2">
    <source>
        <dbReference type="ARBA" id="ARBA00022640"/>
    </source>
</evidence>
<organism evidence="5">
    <name type="scientific">Ditylum brightwellii</name>
    <dbReference type="NCBI Taxonomy" id="49249"/>
    <lineage>
        <taxon>Eukaryota</taxon>
        <taxon>Sar</taxon>
        <taxon>Stramenopiles</taxon>
        <taxon>Ochrophyta</taxon>
        <taxon>Bacillariophyta</taxon>
        <taxon>Mediophyceae</taxon>
        <taxon>Lithodesmiophycidae</taxon>
        <taxon>Lithodesmiales</taxon>
        <taxon>Lithodesmiaceae</taxon>
        <taxon>Ditylum</taxon>
    </lineage>
</organism>
<dbReference type="GO" id="GO:0009536">
    <property type="term" value="C:plastid"/>
    <property type="evidence" value="ECO:0007669"/>
    <property type="project" value="UniProtKB-SubCell"/>
</dbReference>
<accession>A0A7S4SQZ3</accession>
<dbReference type="InterPro" id="IPR006843">
    <property type="entry name" value="PAP/fibrillin_dom"/>
</dbReference>
<dbReference type="InterPro" id="IPR039633">
    <property type="entry name" value="PAP"/>
</dbReference>
<keyword evidence="3" id="KW-0732">Signal</keyword>
<name>A0A7S4SQZ3_9STRA</name>
<protein>
    <recommendedName>
        <fullName evidence="4">Plastid lipid-associated protein/fibrillin conserved domain-containing protein</fullName>
    </recommendedName>
</protein>